<dbReference type="InterPro" id="IPR036147">
    <property type="entry name" value="Anti-sigma_E_RseA_N_sf"/>
</dbReference>
<accession>A0ABV6G7B3</accession>
<dbReference type="RefSeq" id="WP_083920832.1">
    <property type="nucleotide sequence ID" value="NZ_JBHLVX010000058.1"/>
</dbReference>
<organism evidence="3 4">
    <name type="scientific">Kushneria aurantia</name>
    <dbReference type="NCBI Taxonomy" id="504092"/>
    <lineage>
        <taxon>Bacteria</taxon>
        <taxon>Pseudomonadati</taxon>
        <taxon>Pseudomonadota</taxon>
        <taxon>Gammaproteobacteria</taxon>
        <taxon>Oceanospirillales</taxon>
        <taxon>Halomonadaceae</taxon>
        <taxon>Kushneria</taxon>
    </lineage>
</organism>
<dbReference type="Pfam" id="PF03872">
    <property type="entry name" value="RseA_N"/>
    <property type="match status" value="1"/>
</dbReference>
<keyword evidence="4" id="KW-1185">Reference proteome</keyword>
<proteinExistence type="predicted"/>
<comment type="caution">
    <text evidence="3">The sequence shown here is derived from an EMBL/GenBank/DDBJ whole genome shotgun (WGS) entry which is preliminary data.</text>
</comment>
<evidence type="ECO:0000259" key="2">
    <source>
        <dbReference type="Pfam" id="PF03872"/>
    </source>
</evidence>
<dbReference type="PANTHER" id="PTHR38104:SF1">
    <property type="entry name" value="ANTI-SIGMA-E FACTOR RSEA"/>
    <property type="match status" value="1"/>
</dbReference>
<dbReference type="InterPro" id="IPR052383">
    <property type="entry name" value="Anti-sigma-E_RseA-like"/>
</dbReference>
<dbReference type="CDD" id="cd16328">
    <property type="entry name" value="RseA_N"/>
    <property type="match status" value="1"/>
</dbReference>
<dbReference type="SUPFAM" id="SSF89069">
    <property type="entry name" value="N-terminal, cytoplasmic domain of anti-sigmaE factor RseA"/>
    <property type="match status" value="1"/>
</dbReference>
<dbReference type="PANTHER" id="PTHR38104">
    <property type="match status" value="1"/>
</dbReference>
<dbReference type="Proteomes" id="UP001589814">
    <property type="component" value="Unassembled WGS sequence"/>
</dbReference>
<evidence type="ECO:0000313" key="4">
    <source>
        <dbReference type="Proteomes" id="UP001589814"/>
    </source>
</evidence>
<feature type="region of interest" description="Disordered" evidence="1">
    <location>
        <begin position="209"/>
        <end position="230"/>
    </location>
</feature>
<protein>
    <submittedName>
        <fullName evidence="3">Sigma-E factor negative regulatory protein</fullName>
    </submittedName>
</protein>
<sequence length="230" mass="24500">MNQRVRESLCALMDGESSEFETRRLLKSLTEEAPDEADSWRRYHVASSLIRGERAIDVGVDISAAVRERIETESLVPEVAQQSETRRSSPFSFMGNAAIAAAVSLMVMTGVQVYRANSGVESVPAAGGELASGTLPSREGVGMVGSDGSMASLAAFRGGDSGAVMPIGARTSWFTAPGAQDSSRNDRQQAQVLESYLDRHVEQAGQRSNAWMSGIQVPGDFGGDAQRAAR</sequence>
<evidence type="ECO:0000256" key="1">
    <source>
        <dbReference type="SAM" id="MobiDB-lite"/>
    </source>
</evidence>
<reference evidence="3 4" key="1">
    <citation type="submission" date="2024-09" db="EMBL/GenBank/DDBJ databases">
        <authorList>
            <person name="Sun Q."/>
            <person name="Mori K."/>
        </authorList>
    </citation>
    <scope>NUCLEOTIDE SEQUENCE [LARGE SCALE GENOMIC DNA]</scope>
    <source>
        <strain evidence="3 4">CCM 7415</strain>
    </source>
</reference>
<dbReference type="EMBL" id="JBHLVX010000058">
    <property type="protein sequence ID" value="MFC0269425.1"/>
    <property type="molecule type" value="Genomic_DNA"/>
</dbReference>
<feature type="domain" description="Anti sigma-E protein RseA N-terminal" evidence="2">
    <location>
        <begin position="6"/>
        <end position="82"/>
    </location>
</feature>
<evidence type="ECO:0000313" key="3">
    <source>
        <dbReference type="EMBL" id="MFC0269425.1"/>
    </source>
</evidence>
<dbReference type="InterPro" id="IPR005572">
    <property type="entry name" value="Anti-sigma_E_RseA_N"/>
</dbReference>
<gene>
    <name evidence="3" type="ORF">ACFFHW_15760</name>
</gene>
<dbReference type="Gene3D" id="1.10.10.880">
    <property type="entry name" value="Anti sigma-E protein RseA, N-terminal domain"/>
    <property type="match status" value="1"/>
</dbReference>
<name>A0ABV6G7B3_9GAMM</name>